<evidence type="ECO:0000313" key="6">
    <source>
        <dbReference type="EMBL" id="NBD24688.1"/>
    </source>
</evidence>
<dbReference type="SMART" id="SM00382">
    <property type="entry name" value="AAA"/>
    <property type="match status" value="1"/>
</dbReference>
<name>A0ABW9XPX7_9BACL</name>
<dbReference type="PROSITE" id="PS00211">
    <property type="entry name" value="ABC_TRANSPORTER_1"/>
    <property type="match status" value="1"/>
</dbReference>
<dbReference type="Gene3D" id="3.40.50.300">
    <property type="entry name" value="P-loop containing nucleotide triphosphate hydrolases"/>
    <property type="match status" value="1"/>
</dbReference>
<evidence type="ECO:0000259" key="5">
    <source>
        <dbReference type="PROSITE" id="PS50893"/>
    </source>
</evidence>
<keyword evidence="4 6" id="KW-0067">ATP-binding</keyword>
<evidence type="ECO:0000256" key="2">
    <source>
        <dbReference type="ARBA" id="ARBA00022448"/>
    </source>
</evidence>
<dbReference type="EMBL" id="JAAAMV010000008">
    <property type="protein sequence ID" value="NBD24688.1"/>
    <property type="molecule type" value="Genomic_DNA"/>
</dbReference>
<evidence type="ECO:0000256" key="4">
    <source>
        <dbReference type="ARBA" id="ARBA00022840"/>
    </source>
</evidence>
<dbReference type="InterPro" id="IPR017871">
    <property type="entry name" value="ABC_transporter-like_CS"/>
</dbReference>
<feature type="domain" description="ABC transporter" evidence="5">
    <location>
        <begin position="7"/>
        <end position="235"/>
    </location>
</feature>
<dbReference type="InterPro" id="IPR027417">
    <property type="entry name" value="P-loop_NTPase"/>
</dbReference>
<keyword evidence="2" id="KW-0813">Transport</keyword>
<dbReference type="SUPFAM" id="SSF52540">
    <property type="entry name" value="P-loop containing nucleoside triphosphate hydrolases"/>
    <property type="match status" value="1"/>
</dbReference>
<dbReference type="InterPro" id="IPR003593">
    <property type="entry name" value="AAA+_ATPase"/>
</dbReference>
<evidence type="ECO:0000256" key="1">
    <source>
        <dbReference type="ARBA" id="ARBA00005417"/>
    </source>
</evidence>
<proteinExistence type="inferred from homology"/>
<protein>
    <submittedName>
        <fullName evidence="6">ATP-binding cassette domain-containing protein</fullName>
    </submittedName>
</protein>
<evidence type="ECO:0000256" key="3">
    <source>
        <dbReference type="ARBA" id="ARBA00022741"/>
    </source>
</evidence>
<dbReference type="Pfam" id="PF00005">
    <property type="entry name" value="ABC_tran"/>
    <property type="match status" value="1"/>
</dbReference>
<comment type="caution">
    <text evidence="6">The sequence shown here is derived from an EMBL/GenBank/DDBJ whole genome shotgun (WGS) entry which is preliminary data.</text>
</comment>
<dbReference type="InterPro" id="IPR003439">
    <property type="entry name" value="ABC_transporter-like_ATP-bd"/>
</dbReference>
<reference evidence="6 7" key="1">
    <citation type="submission" date="2020-01" db="EMBL/GenBank/DDBJ databases">
        <title>Paenibacillus soybeanensis sp. nov. isolated from the nodules of soybean (Glycine max(L.) Merr).</title>
        <authorList>
            <person name="Wang H."/>
        </authorList>
    </citation>
    <scope>NUCLEOTIDE SEQUENCE [LARGE SCALE GENOMIC DNA]</scope>
    <source>
        <strain evidence="6 7">T1</strain>
    </source>
</reference>
<organism evidence="6 7">
    <name type="scientific">Paenibacillus glycinis</name>
    <dbReference type="NCBI Taxonomy" id="2697035"/>
    <lineage>
        <taxon>Bacteria</taxon>
        <taxon>Bacillati</taxon>
        <taxon>Bacillota</taxon>
        <taxon>Bacilli</taxon>
        <taxon>Bacillales</taxon>
        <taxon>Paenibacillaceae</taxon>
        <taxon>Paenibacillus</taxon>
    </lineage>
</organism>
<dbReference type="Proteomes" id="UP000665561">
    <property type="component" value="Unassembled WGS sequence"/>
</dbReference>
<dbReference type="GO" id="GO:0005524">
    <property type="term" value="F:ATP binding"/>
    <property type="evidence" value="ECO:0007669"/>
    <property type="project" value="UniProtKB-KW"/>
</dbReference>
<keyword evidence="7" id="KW-1185">Reference proteome</keyword>
<dbReference type="RefSeq" id="WP_161743505.1">
    <property type="nucleotide sequence ID" value="NZ_JAAAMV010000008.1"/>
</dbReference>
<keyword evidence="3" id="KW-0547">Nucleotide-binding</keyword>
<dbReference type="PROSITE" id="PS50893">
    <property type="entry name" value="ABC_TRANSPORTER_2"/>
    <property type="match status" value="1"/>
</dbReference>
<evidence type="ECO:0000313" key="7">
    <source>
        <dbReference type="Proteomes" id="UP000665561"/>
    </source>
</evidence>
<comment type="similarity">
    <text evidence="1">Belongs to the ABC transporter superfamily.</text>
</comment>
<dbReference type="PANTHER" id="PTHR43335">
    <property type="entry name" value="ABC TRANSPORTER, ATP-BINDING PROTEIN"/>
    <property type="match status" value="1"/>
</dbReference>
<gene>
    <name evidence="6" type="ORF">GT019_12465</name>
</gene>
<sequence>MNAEIALDIQGLSKTYRNKRGIDDITLQVARGDVYGFFGPNGAGKSTVMKIIAGLIKPDRGHVRLFGHDVGDQYELAMSQAGVLIEKAEAFEYMSGRRNLELAARLYPGLPKTRIDEVLELVGLAASGREKVGHYSLGMKQRLGIACALVSKPKLLILDEPTNGLDIESMVEVRELIKRLAAQERTTFFVSSHLISEMEMICNRIGILHEGKLIREGGMAELLQESGQSLETYFVAQLRIEREGARHESAAVQYH</sequence>
<dbReference type="PANTHER" id="PTHR43335:SF4">
    <property type="entry name" value="ABC TRANSPORTER, ATP-BINDING PROTEIN"/>
    <property type="match status" value="1"/>
</dbReference>
<accession>A0ABW9XPX7</accession>